<keyword evidence="5" id="KW-0732">Signal</keyword>
<keyword evidence="4 10" id="KW-0812">Transmembrane</keyword>
<organism evidence="11 12">
    <name type="scientific">Trapa natans</name>
    <name type="common">Water chestnut</name>
    <dbReference type="NCBI Taxonomy" id="22666"/>
    <lineage>
        <taxon>Eukaryota</taxon>
        <taxon>Viridiplantae</taxon>
        <taxon>Streptophyta</taxon>
        <taxon>Embryophyta</taxon>
        <taxon>Tracheophyta</taxon>
        <taxon>Spermatophyta</taxon>
        <taxon>Magnoliopsida</taxon>
        <taxon>eudicotyledons</taxon>
        <taxon>Gunneridae</taxon>
        <taxon>Pentapetalae</taxon>
        <taxon>rosids</taxon>
        <taxon>malvids</taxon>
        <taxon>Myrtales</taxon>
        <taxon>Lythraceae</taxon>
        <taxon>Trapa</taxon>
    </lineage>
</organism>
<evidence type="ECO:0000256" key="2">
    <source>
        <dbReference type="ARBA" id="ARBA00004653"/>
    </source>
</evidence>
<evidence type="ECO:0000313" key="11">
    <source>
        <dbReference type="EMBL" id="KAK4799925.1"/>
    </source>
</evidence>
<dbReference type="AlphaFoldDB" id="A0AAN7REY1"/>
<gene>
    <name evidence="11" type="ORF">SAY86_025290</name>
</gene>
<evidence type="ECO:0000256" key="1">
    <source>
        <dbReference type="ARBA" id="ARBA00004337"/>
    </source>
</evidence>
<feature type="transmembrane region" description="Helical" evidence="10">
    <location>
        <begin position="107"/>
        <end position="128"/>
    </location>
</feature>
<comment type="caution">
    <text evidence="11">The sequence shown here is derived from an EMBL/GenBank/DDBJ whole genome shotgun (WGS) entry which is preliminary data.</text>
</comment>
<evidence type="ECO:0000256" key="7">
    <source>
        <dbReference type="ARBA" id="ARBA00022989"/>
    </source>
</evidence>
<keyword evidence="12" id="KW-1185">Reference proteome</keyword>
<sequence>MDYYFQMYYDDLPIWGFIGKVDKEGKDPRDYKYYLFEYIHFNVLYNKDRVIEINAPIDPDYLVDITEDEEVNAVFKYDVKWEETSTPFEKRTDKYSQSSSVPHHQEILSCVMVLLLIGLLATVLMRVLRNDFLKYAYDEESGENLVETGWKYIHGDVFRYPRFKSLLAAALGSGAQLFTLIQYSSL</sequence>
<dbReference type="PANTHER" id="PTHR10766:SF169">
    <property type="entry name" value="TRANSMEMBRANE 9 SUPERFAMILY MEMBER"/>
    <property type="match status" value="1"/>
</dbReference>
<dbReference type="GO" id="GO:0000139">
    <property type="term" value="C:Golgi membrane"/>
    <property type="evidence" value="ECO:0007669"/>
    <property type="project" value="UniProtKB-SubCell"/>
</dbReference>
<keyword evidence="6" id="KW-0967">Endosome</keyword>
<dbReference type="InterPro" id="IPR004240">
    <property type="entry name" value="EMP70"/>
</dbReference>
<comment type="subcellular location">
    <subcellularLocation>
        <location evidence="1">Endosome membrane</location>
        <topology evidence="1">Multi-pass membrane protein</topology>
    </subcellularLocation>
    <subcellularLocation>
        <location evidence="2">Golgi apparatus membrane</location>
        <topology evidence="2">Multi-pass membrane protein</topology>
    </subcellularLocation>
</comment>
<dbReference type="Proteomes" id="UP001346149">
    <property type="component" value="Unassembled WGS sequence"/>
</dbReference>
<evidence type="ECO:0000256" key="5">
    <source>
        <dbReference type="ARBA" id="ARBA00022729"/>
    </source>
</evidence>
<dbReference type="Pfam" id="PF02990">
    <property type="entry name" value="EMP70"/>
    <property type="match status" value="1"/>
</dbReference>
<keyword evidence="8" id="KW-0333">Golgi apparatus</keyword>
<protein>
    <recommendedName>
        <fullName evidence="10">Transmembrane 9 superfamily member</fullName>
    </recommendedName>
</protein>
<evidence type="ECO:0000256" key="3">
    <source>
        <dbReference type="ARBA" id="ARBA00005227"/>
    </source>
</evidence>
<proteinExistence type="inferred from homology"/>
<evidence type="ECO:0000313" key="12">
    <source>
        <dbReference type="Proteomes" id="UP001346149"/>
    </source>
</evidence>
<dbReference type="EMBL" id="JAXQNO010000004">
    <property type="protein sequence ID" value="KAK4799925.1"/>
    <property type="molecule type" value="Genomic_DNA"/>
</dbReference>
<evidence type="ECO:0000256" key="10">
    <source>
        <dbReference type="RuleBase" id="RU363079"/>
    </source>
</evidence>
<accession>A0AAN7REY1</accession>
<keyword evidence="9 10" id="KW-0472">Membrane</keyword>
<reference evidence="11 12" key="1">
    <citation type="journal article" date="2023" name="Hortic Res">
        <title>Pangenome of water caltrop reveals structural variations and asymmetric subgenome divergence after allopolyploidization.</title>
        <authorList>
            <person name="Zhang X."/>
            <person name="Chen Y."/>
            <person name="Wang L."/>
            <person name="Yuan Y."/>
            <person name="Fang M."/>
            <person name="Shi L."/>
            <person name="Lu R."/>
            <person name="Comes H.P."/>
            <person name="Ma Y."/>
            <person name="Chen Y."/>
            <person name="Huang G."/>
            <person name="Zhou Y."/>
            <person name="Zheng Z."/>
            <person name="Qiu Y."/>
        </authorList>
    </citation>
    <scope>NUCLEOTIDE SEQUENCE [LARGE SCALE GENOMIC DNA]</scope>
    <source>
        <strain evidence="11">F231</strain>
    </source>
</reference>
<comment type="similarity">
    <text evidence="3 10">Belongs to the nonaspanin (TM9SF) (TC 9.A.2) family.</text>
</comment>
<evidence type="ECO:0000256" key="9">
    <source>
        <dbReference type="ARBA" id="ARBA00023136"/>
    </source>
</evidence>
<keyword evidence="7 10" id="KW-1133">Transmembrane helix</keyword>
<dbReference type="GO" id="GO:0010008">
    <property type="term" value="C:endosome membrane"/>
    <property type="evidence" value="ECO:0007669"/>
    <property type="project" value="UniProtKB-SubCell"/>
</dbReference>
<dbReference type="GO" id="GO:0072657">
    <property type="term" value="P:protein localization to membrane"/>
    <property type="evidence" value="ECO:0007669"/>
    <property type="project" value="TreeGrafter"/>
</dbReference>
<comment type="caution">
    <text evidence="10">Lacks conserved residue(s) required for the propagation of feature annotation.</text>
</comment>
<evidence type="ECO:0000256" key="4">
    <source>
        <dbReference type="ARBA" id="ARBA00022692"/>
    </source>
</evidence>
<evidence type="ECO:0000256" key="8">
    <source>
        <dbReference type="ARBA" id="ARBA00023034"/>
    </source>
</evidence>
<evidence type="ECO:0000256" key="6">
    <source>
        <dbReference type="ARBA" id="ARBA00022753"/>
    </source>
</evidence>
<dbReference type="PANTHER" id="PTHR10766">
    <property type="entry name" value="TRANSMEMBRANE 9 SUPERFAMILY PROTEIN"/>
    <property type="match status" value="1"/>
</dbReference>
<name>A0AAN7REY1_TRANT</name>